<keyword evidence="1" id="KW-1133">Transmembrane helix</keyword>
<protein>
    <submittedName>
        <fullName evidence="2">Prepilin-type N-terminal cleavage/methylation domain-containing protein</fullName>
    </submittedName>
</protein>
<dbReference type="InterPro" id="IPR012902">
    <property type="entry name" value="N_methyl_site"/>
</dbReference>
<accession>A0ABX7GYQ1</accession>
<keyword evidence="1" id="KW-0812">Transmembrane</keyword>
<dbReference type="NCBIfam" id="TIGR02532">
    <property type="entry name" value="IV_pilin_GFxxxE"/>
    <property type="match status" value="1"/>
</dbReference>
<dbReference type="Gene3D" id="3.30.700.10">
    <property type="entry name" value="Glycoprotein, Type 4 Pilin"/>
    <property type="match status" value="1"/>
</dbReference>
<keyword evidence="3" id="KW-1185">Reference proteome</keyword>
<dbReference type="PROSITE" id="PS00409">
    <property type="entry name" value="PROKAR_NTER_METHYL"/>
    <property type="match status" value="1"/>
</dbReference>
<evidence type="ECO:0000256" key="1">
    <source>
        <dbReference type="SAM" id="Phobius"/>
    </source>
</evidence>
<keyword evidence="1" id="KW-0472">Membrane</keyword>
<organism evidence="2 3">
    <name type="scientific">Dyella caseinilytica</name>
    <dbReference type="NCBI Taxonomy" id="1849581"/>
    <lineage>
        <taxon>Bacteria</taxon>
        <taxon>Pseudomonadati</taxon>
        <taxon>Pseudomonadota</taxon>
        <taxon>Gammaproteobacteria</taxon>
        <taxon>Lysobacterales</taxon>
        <taxon>Rhodanobacteraceae</taxon>
        <taxon>Dyella</taxon>
    </lineage>
</organism>
<dbReference type="Proteomes" id="UP000663181">
    <property type="component" value="Chromosome"/>
</dbReference>
<evidence type="ECO:0000313" key="2">
    <source>
        <dbReference type="EMBL" id="QRN55631.1"/>
    </source>
</evidence>
<feature type="transmembrane region" description="Helical" evidence="1">
    <location>
        <begin position="12"/>
        <end position="35"/>
    </location>
</feature>
<name>A0ABX7GYQ1_9GAMM</name>
<sequence length="171" mass="17848">MNELRTHSAHGLTLVELMVTLALFAFLMLIGLPLTRAWVQSAHQRDASGMLIEGLGRAKALAMRNPQGFTNQSLPVAVACLVAGQISVVAVGTSGVDCSQTSDWDAQLPTDASVVQAGNGLVFQCAAYNERGIALAVSVGNMTCTPSSLNNTQSSLNINDGDLNALNVPLP</sequence>
<dbReference type="Pfam" id="PF07963">
    <property type="entry name" value="N_methyl"/>
    <property type="match status" value="1"/>
</dbReference>
<dbReference type="InterPro" id="IPR045584">
    <property type="entry name" value="Pilin-like"/>
</dbReference>
<dbReference type="EMBL" id="CP064030">
    <property type="protein sequence ID" value="QRN55631.1"/>
    <property type="molecule type" value="Genomic_DNA"/>
</dbReference>
<dbReference type="RefSeq" id="WP_188799197.1">
    <property type="nucleotide sequence ID" value="NZ_BMIZ01000001.1"/>
</dbReference>
<dbReference type="SUPFAM" id="SSF54523">
    <property type="entry name" value="Pili subunits"/>
    <property type="match status" value="1"/>
</dbReference>
<evidence type="ECO:0000313" key="3">
    <source>
        <dbReference type="Proteomes" id="UP000663181"/>
    </source>
</evidence>
<gene>
    <name evidence="2" type="ORF">ISN74_10065</name>
</gene>
<reference evidence="2 3" key="1">
    <citation type="submission" date="2020-10" db="EMBL/GenBank/DDBJ databases">
        <title>Phylogeny of dyella-like bacteria.</title>
        <authorList>
            <person name="Fu J."/>
        </authorList>
    </citation>
    <scope>NUCLEOTIDE SEQUENCE [LARGE SCALE GENOMIC DNA]</scope>
    <source>
        <strain evidence="2 3">DHOB09</strain>
    </source>
</reference>
<proteinExistence type="predicted"/>